<comment type="caution">
    <text evidence="5">The sequence shown here is derived from an EMBL/GenBank/DDBJ whole genome shotgun (WGS) entry which is preliminary data.</text>
</comment>
<evidence type="ECO:0000313" key="6">
    <source>
        <dbReference type="Proteomes" id="UP000729402"/>
    </source>
</evidence>
<protein>
    <recommendedName>
        <fullName evidence="4">PUM-HD domain-containing protein</fullName>
    </recommendedName>
</protein>
<feature type="domain" description="PUM-HD" evidence="4">
    <location>
        <begin position="876"/>
        <end position="1135"/>
    </location>
</feature>
<dbReference type="InterPro" id="IPR033133">
    <property type="entry name" value="PUM-HD"/>
</dbReference>
<dbReference type="Proteomes" id="UP000729402">
    <property type="component" value="Unassembled WGS sequence"/>
</dbReference>
<dbReference type="PROSITE" id="PS50303">
    <property type="entry name" value="PUM_HD"/>
    <property type="match status" value="1"/>
</dbReference>
<keyword evidence="6" id="KW-1185">Reference proteome</keyword>
<feature type="region of interest" description="Disordered" evidence="3">
    <location>
        <begin position="1"/>
        <end position="128"/>
    </location>
</feature>
<gene>
    <name evidence="5" type="ORF">GUJ93_ZPchr0009g1021</name>
</gene>
<feature type="region of interest" description="Disordered" evidence="3">
    <location>
        <begin position="840"/>
        <end position="865"/>
    </location>
</feature>
<feature type="compositionally biased region" description="Polar residues" evidence="3">
    <location>
        <begin position="844"/>
        <end position="853"/>
    </location>
</feature>
<feature type="compositionally biased region" description="Low complexity" evidence="3">
    <location>
        <begin position="31"/>
        <end position="50"/>
    </location>
</feature>
<feature type="region of interest" description="Disordered" evidence="3">
    <location>
        <begin position="219"/>
        <end position="243"/>
    </location>
</feature>
<dbReference type="PANTHER" id="PTHR12537">
    <property type="entry name" value="RNA BINDING PROTEIN PUMILIO-RELATED"/>
    <property type="match status" value="1"/>
</dbReference>
<evidence type="ECO:0000256" key="1">
    <source>
        <dbReference type="ARBA" id="ARBA00022737"/>
    </source>
</evidence>
<reference evidence="5" key="2">
    <citation type="submission" date="2021-02" db="EMBL/GenBank/DDBJ databases">
        <authorList>
            <person name="Kimball J.A."/>
            <person name="Haas M.W."/>
            <person name="Macchietto M."/>
            <person name="Kono T."/>
            <person name="Duquette J."/>
            <person name="Shao M."/>
        </authorList>
    </citation>
    <scope>NUCLEOTIDE SEQUENCE</scope>
    <source>
        <tissue evidence="5">Fresh leaf tissue</tissue>
    </source>
</reference>
<sequence length="1135" mass="125550">MEETMSELGFVGSDVDQVDSDDKARWDDLTSSGAGAAVAPPPAASSRSSSLLLQQHLGRNYPNEDSSATRGGGGGDGRARRKRPAAGVAPRSTEDGREDGPAADSRSFPPAATAGCRVDVPGEYTSTPDEKRPIEVACKTFSCNTPPEAANHFRNFNTEIQAACQTLKEPSYKAIYGSCNSGQMNSGKGNLLAKSGKQLKGSMVKALSAQPYHPVFPVSQGVSSRSSSSQHMVNSSPLHRALHGSKSPYQLTELSDPHDKFVTPSSFQGVNTGSIYNTLSEMNLPTNSTKENTVLNQLKLQKQIDGYQNFGFGSGLNRDDAGGLTVTGVRQKVQVGQNMVKALSAEPYQPVFPVSHGARASLSSSVASQLREHPEYHPKTHHTHRLLQPTIKARSTSMTPHVEEPYYQENSCLADSSFGVQQMDHGDNISPGISLLRHSAISTRDAECIPPTLGDRVHADVSEIYSTSGHQTAANRRQIQSASQFVRQSSQHPLHGDVAGTYSPFGHQYTANNIQRQFVPQVERQPSHRYLDESNYHNLLTGPDGNSQKELFRPTSSYRSSTDVTSGALPRINLQSGAMMVKADFNQKNLQRQIGLHENTASRAFSTYPDFPRTSSFPHQQSSEFPQLNSTARRCLPGSRSPSTRVGQQAEQSIMIGARPFNTISGGASPLPGSPVSSMSAGSPVFSPMYQPGGYNTNSTSPLRMAAHAREAYATFALPRATGRSHKQYLDSAELSSQLVQEMGLDETTHSNMWNGKLQIERQLERDLQRQLERKCQKVASETQALRNNAETSVWRDPIEEFLQLVRAHEACFLSFYHPSPVPAHVMNMLDRCFGVDMEREMSRPQSRPTPDSGSPRLDTSGFTHMHDSKRLENDLHALLLQGKFSSLNKGNHRLFHIEGHVFECSIDQCGSRFIQQKLPTATPEEIFIVFKEILPHVVELVTDVFGNYVVQKMIELGAPFQRREITACFLRSALSLSCQLYGCRVVQRAVEYGDLDQKILIAKELNNDIMKCIHDPNANHVVQKCIEHIPPQFIHFFLDGMYGHVVELSVHPYGCRVIQRILEYFDEPSIQDIFLEEVIDEVCYLSKDQYANYVVQHILQHGKARMRSAVIKRFAGRVMAMSKQSFLLMSLRSA</sequence>
<dbReference type="Pfam" id="PF00806">
    <property type="entry name" value="PUF"/>
    <property type="match status" value="6"/>
</dbReference>
<reference evidence="5" key="1">
    <citation type="journal article" date="2021" name="bioRxiv">
        <title>Whole Genome Assembly and Annotation of Northern Wild Rice, Zizania palustris L., Supports a Whole Genome Duplication in the Zizania Genus.</title>
        <authorList>
            <person name="Haas M."/>
            <person name="Kono T."/>
            <person name="Macchietto M."/>
            <person name="Millas R."/>
            <person name="McGilp L."/>
            <person name="Shao M."/>
            <person name="Duquette J."/>
            <person name="Hirsch C.N."/>
            <person name="Kimball J."/>
        </authorList>
    </citation>
    <scope>NUCLEOTIDE SEQUENCE</scope>
    <source>
        <tissue evidence="5">Fresh leaf tissue</tissue>
    </source>
</reference>
<evidence type="ECO:0000259" key="4">
    <source>
        <dbReference type="PROSITE" id="PS50303"/>
    </source>
</evidence>
<dbReference type="PANTHER" id="PTHR12537:SF187">
    <property type="entry name" value="OS04G0276200 PROTEIN"/>
    <property type="match status" value="1"/>
</dbReference>
<feature type="compositionally biased region" description="Polar residues" evidence="3">
    <location>
        <begin position="544"/>
        <end position="564"/>
    </location>
</feature>
<name>A0A8J5VLN5_ZIZPA</name>
<dbReference type="InterPro" id="IPR001313">
    <property type="entry name" value="Pumilio_RNA-bd_rpt"/>
</dbReference>
<dbReference type="GO" id="GO:0005737">
    <property type="term" value="C:cytoplasm"/>
    <property type="evidence" value="ECO:0007669"/>
    <property type="project" value="TreeGrafter"/>
</dbReference>
<dbReference type="EMBL" id="JAAALK010000289">
    <property type="protein sequence ID" value="KAG8049054.1"/>
    <property type="molecule type" value="Genomic_DNA"/>
</dbReference>
<feature type="region of interest" description="Disordered" evidence="3">
    <location>
        <begin position="539"/>
        <end position="564"/>
    </location>
</feature>
<dbReference type="AlphaFoldDB" id="A0A8J5VLN5"/>
<evidence type="ECO:0000256" key="3">
    <source>
        <dbReference type="SAM" id="MobiDB-lite"/>
    </source>
</evidence>
<dbReference type="OrthoDB" id="654613at2759"/>
<dbReference type="CDD" id="cd07920">
    <property type="entry name" value="Pumilio"/>
    <property type="match status" value="1"/>
</dbReference>
<feature type="compositionally biased region" description="Low complexity" evidence="3">
    <location>
        <begin position="219"/>
        <end position="236"/>
    </location>
</feature>
<accession>A0A8J5VLN5</accession>
<dbReference type="GO" id="GO:0010608">
    <property type="term" value="P:post-transcriptional regulation of gene expression"/>
    <property type="evidence" value="ECO:0007669"/>
    <property type="project" value="TreeGrafter"/>
</dbReference>
<evidence type="ECO:0000313" key="5">
    <source>
        <dbReference type="EMBL" id="KAG8049054.1"/>
    </source>
</evidence>
<evidence type="ECO:0000256" key="2">
    <source>
        <dbReference type="PROSITE-ProRule" id="PRU00317"/>
    </source>
</evidence>
<feature type="repeat" description="Pumilio" evidence="2">
    <location>
        <begin position="1078"/>
        <end position="1113"/>
    </location>
</feature>
<dbReference type="PROSITE" id="PS50302">
    <property type="entry name" value="PUM"/>
    <property type="match status" value="5"/>
</dbReference>
<feature type="compositionally biased region" description="Polar residues" evidence="3">
    <location>
        <begin position="616"/>
        <end position="632"/>
    </location>
</feature>
<proteinExistence type="predicted"/>
<feature type="repeat" description="Pumilio" evidence="2">
    <location>
        <begin position="969"/>
        <end position="1004"/>
    </location>
</feature>
<organism evidence="5 6">
    <name type="scientific">Zizania palustris</name>
    <name type="common">Northern wild rice</name>
    <dbReference type="NCBI Taxonomy" id="103762"/>
    <lineage>
        <taxon>Eukaryota</taxon>
        <taxon>Viridiplantae</taxon>
        <taxon>Streptophyta</taxon>
        <taxon>Embryophyta</taxon>
        <taxon>Tracheophyta</taxon>
        <taxon>Spermatophyta</taxon>
        <taxon>Magnoliopsida</taxon>
        <taxon>Liliopsida</taxon>
        <taxon>Poales</taxon>
        <taxon>Poaceae</taxon>
        <taxon>BOP clade</taxon>
        <taxon>Oryzoideae</taxon>
        <taxon>Oryzeae</taxon>
        <taxon>Zizaniinae</taxon>
        <taxon>Zizania</taxon>
    </lineage>
</organism>
<feature type="region of interest" description="Disordered" evidence="3">
    <location>
        <begin position="616"/>
        <end position="647"/>
    </location>
</feature>
<feature type="repeat" description="Pumilio" evidence="2">
    <location>
        <begin position="1005"/>
        <end position="1040"/>
    </location>
</feature>
<feature type="repeat" description="Pumilio" evidence="2">
    <location>
        <begin position="1041"/>
        <end position="1077"/>
    </location>
</feature>
<feature type="repeat" description="Pumilio" evidence="2">
    <location>
        <begin position="933"/>
        <end position="968"/>
    </location>
</feature>
<keyword evidence="1" id="KW-0677">Repeat</keyword>
<dbReference type="InterPro" id="IPR033712">
    <property type="entry name" value="Pumilio_RNA-bd"/>
</dbReference>
<dbReference type="SMART" id="SM00025">
    <property type="entry name" value="Pumilio"/>
    <property type="match status" value="6"/>
</dbReference>
<dbReference type="GO" id="GO:0003729">
    <property type="term" value="F:mRNA binding"/>
    <property type="evidence" value="ECO:0007669"/>
    <property type="project" value="TreeGrafter"/>
</dbReference>